<evidence type="ECO:0000259" key="3">
    <source>
        <dbReference type="Pfam" id="PF11797"/>
    </source>
</evidence>
<dbReference type="Pfam" id="PF06030">
    <property type="entry name" value="WxLIP_PGBD"/>
    <property type="match status" value="1"/>
</dbReference>
<protein>
    <submittedName>
        <fullName evidence="4">Uncharacterized protein</fullName>
    </submittedName>
</protein>
<name>A0A430AVX1_9ENTE</name>
<feature type="domain" description="WxL Interacting Protein peptidoglycan binding" evidence="2">
    <location>
        <begin position="33"/>
        <end position="152"/>
    </location>
</feature>
<accession>A0A430AVX1</accession>
<proteinExistence type="predicted"/>
<dbReference type="InterPro" id="IPR010317">
    <property type="entry name" value="WxLIP_PGBD"/>
</dbReference>
<evidence type="ECO:0000256" key="1">
    <source>
        <dbReference type="SAM" id="Phobius"/>
    </source>
</evidence>
<evidence type="ECO:0000259" key="2">
    <source>
        <dbReference type="Pfam" id="PF06030"/>
    </source>
</evidence>
<feature type="domain" description="WxL Interacting Protein host binding" evidence="3">
    <location>
        <begin position="161"/>
        <end position="293"/>
    </location>
</feature>
<feature type="transmembrane region" description="Helical" evidence="1">
    <location>
        <begin position="304"/>
        <end position="327"/>
    </location>
</feature>
<gene>
    <name evidence="4" type="ORF">CBF29_06285</name>
</gene>
<dbReference type="Pfam" id="PF11797">
    <property type="entry name" value="WxLIP_HBD"/>
    <property type="match status" value="1"/>
</dbReference>
<dbReference type="AlphaFoldDB" id="A0A430AVX1"/>
<dbReference type="RefSeq" id="WP_126808581.1">
    <property type="nucleotide sequence ID" value="NZ_NGKA01000008.1"/>
</dbReference>
<keyword evidence="1" id="KW-0812">Transmembrane</keyword>
<dbReference type="InterPro" id="IPR021759">
    <property type="entry name" value="WxLIP_HBD"/>
</dbReference>
<sequence>MNIKKCYPLIGLLLLLFILPINIALADNVLNKFDIKKAPSEYQINKDVSYFDLLLKPEQEEHLTVILENNSNEKIKLNLSINKAITNQNGVVEYSGANKDNSKTAPYNIEELITLSDKEVNLAPSEKKEVTLTVKMPKNEFSGTLAGALYVIEIPQSEATNTIRNILSREIAILLSNSTKEITPNIIFNDAKAIHNNERNAIEVNMENVTATYIKDVTLTYDIKYKEQTFMKGEQNSIKIAPNSLFSFVIPINDKKFLAGDYNAQIKVKSGNNVWDETLQFSVEKEEANKLNNSNVASKEEKSLPWSTIILSLVLITFIGLVFYLIWKNKQLKQKIKKKKRRKKI</sequence>
<organism evidence="4 5">
    <name type="scientific">Vagococcus elongatus</name>
    <dbReference type="NCBI Taxonomy" id="180344"/>
    <lineage>
        <taxon>Bacteria</taxon>
        <taxon>Bacillati</taxon>
        <taxon>Bacillota</taxon>
        <taxon>Bacilli</taxon>
        <taxon>Lactobacillales</taxon>
        <taxon>Enterococcaceae</taxon>
        <taxon>Vagococcus</taxon>
    </lineage>
</organism>
<dbReference type="Proteomes" id="UP000287605">
    <property type="component" value="Unassembled WGS sequence"/>
</dbReference>
<keyword evidence="1" id="KW-0472">Membrane</keyword>
<keyword evidence="5" id="KW-1185">Reference proteome</keyword>
<evidence type="ECO:0000313" key="4">
    <source>
        <dbReference type="EMBL" id="RSU12203.1"/>
    </source>
</evidence>
<keyword evidence="1" id="KW-1133">Transmembrane helix</keyword>
<dbReference type="OrthoDB" id="2193124at2"/>
<comment type="caution">
    <text evidence="4">The sequence shown here is derived from an EMBL/GenBank/DDBJ whole genome shotgun (WGS) entry which is preliminary data.</text>
</comment>
<reference evidence="4 5" key="1">
    <citation type="submission" date="2017-05" db="EMBL/GenBank/DDBJ databases">
        <title>Vagococcus spp. assemblies.</title>
        <authorList>
            <person name="Gulvik C.A."/>
        </authorList>
    </citation>
    <scope>NUCLEOTIDE SEQUENCE [LARGE SCALE GENOMIC DNA]</scope>
    <source>
        <strain evidence="4 5">CCUG 51432</strain>
    </source>
</reference>
<dbReference type="EMBL" id="NGKA01000008">
    <property type="protein sequence ID" value="RSU12203.1"/>
    <property type="molecule type" value="Genomic_DNA"/>
</dbReference>
<evidence type="ECO:0000313" key="5">
    <source>
        <dbReference type="Proteomes" id="UP000287605"/>
    </source>
</evidence>